<evidence type="ECO:0000256" key="1">
    <source>
        <dbReference type="ARBA" id="ARBA00004651"/>
    </source>
</evidence>
<name>A0A370I0T8_9NOCA</name>
<dbReference type="InterPro" id="IPR017039">
    <property type="entry name" value="Virul_fac_BrkB"/>
</dbReference>
<dbReference type="PANTHER" id="PTHR30213">
    <property type="entry name" value="INNER MEMBRANE PROTEIN YHJD"/>
    <property type="match status" value="1"/>
</dbReference>
<evidence type="ECO:0000256" key="4">
    <source>
        <dbReference type="ARBA" id="ARBA00022989"/>
    </source>
</evidence>
<keyword evidence="5 6" id="KW-0472">Membrane</keyword>
<feature type="transmembrane region" description="Helical" evidence="6">
    <location>
        <begin position="219"/>
        <end position="239"/>
    </location>
</feature>
<feature type="transmembrane region" description="Helical" evidence="6">
    <location>
        <begin position="251"/>
        <end position="271"/>
    </location>
</feature>
<sequence>MFDKIRGRIEREVQARPWLDHAIRAGGRYQRQRGDYYAAGITYFTVLSLFPLLMVGFAVAGFVLSRNPDLLREVQDKIVQNIPGSLGGQLNDLIKQAISSRTSVGLIGLIGAFYGGLGWIANLRAALTEQWEQKAAQGNWFTTKVSDLIALVGLGLAMVVSLGLSALAGSGLGLSLLKLVHLEHAPGVGVVLTLVSLLLAVMASWAVFVWVIARLPREPVTIVSAVKAALIAAIAFEIWKQIASFYLKKVLTSPAGVAFGPILGLMVFAYITARIILFATAWAATARENEPEAEIAPPPPAVIEPRMSAGLSAGAGAVLFGAGAAVAALATSFRRRGHP</sequence>
<feature type="transmembrane region" description="Helical" evidence="6">
    <location>
        <begin position="148"/>
        <end position="177"/>
    </location>
</feature>
<evidence type="ECO:0000256" key="3">
    <source>
        <dbReference type="ARBA" id="ARBA00022692"/>
    </source>
</evidence>
<evidence type="ECO:0000256" key="6">
    <source>
        <dbReference type="SAM" id="Phobius"/>
    </source>
</evidence>
<dbReference type="EMBL" id="QQBC01000008">
    <property type="protein sequence ID" value="RDI64362.1"/>
    <property type="molecule type" value="Genomic_DNA"/>
</dbReference>
<keyword evidence="4 6" id="KW-1133">Transmembrane helix</keyword>
<feature type="transmembrane region" description="Helical" evidence="6">
    <location>
        <begin position="189"/>
        <end position="213"/>
    </location>
</feature>
<dbReference type="Proteomes" id="UP000254869">
    <property type="component" value="Unassembled WGS sequence"/>
</dbReference>
<comment type="subcellular location">
    <subcellularLocation>
        <location evidence="1">Cell membrane</location>
        <topology evidence="1">Multi-pass membrane protein</topology>
    </subcellularLocation>
</comment>
<evidence type="ECO:0000313" key="8">
    <source>
        <dbReference type="Proteomes" id="UP000254869"/>
    </source>
</evidence>
<dbReference type="AlphaFoldDB" id="A0A370I0T8"/>
<dbReference type="InterPro" id="IPR005274">
    <property type="entry name" value="IM_pro_YhjD"/>
</dbReference>
<keyword evidence="8" id="KW-1185">Reference proteome</keyword>
<feature type="transmembrane region" description="Helical" evidence="6">
    <location>
        <begin position="309"/>
        <end position="330"/>
    </location>
</feature>
<evidence type="ECO:0000256" key="2">
    <source>
        <dbReference type="ARBA" id="ARBA00022475"/>
    </source>
</evidence>
<accession>A0A370I0T8</accession>
<dbReference type="Pfam" id="PF03631">
    <property type="entry name" value="Virul_fac_BrkB"/>
    <property type="match status" value="1"/>
</dbReference>
<feature type="transmembrane region" description="Helical" evidence="6">
    <location>
        <begin position="41"/>
        <end position="64"/>
    </location>
</feature>
<organism evidence="7 8">
    <name type="scientific">Nocardia pseudobrasiliensis</name>
    <dbReference type="NCBI Taxonomy" id="45979"/>
    <lineage>
        <taxon>Bacteria</taxon>
        <taxon>Bacillati</taxon>
        <taxon>Actinomycetota</taxon>
        <taxon>Actinomycetes</taxon>
        <taxon>Mycobacteriales</taxon>
        <taxon>Nocardiaceae</taxon>
        <taxon>Nocardia</taxon>
    </lineage>
</organism>
<dbReference type="GO" id="GO:0005886">
    <property type="term" value="C:plasma membrane"/>
    <property type="evidence" value="ECO:0007669"/>
    <property type="project" value="UniProtKB-SubCell"/>
</dbReference>
<keyword evidence="2" id="KW-1003">Cell membrane</keyword>
<evidence type="ECO:0000256" key="5">
    <source>
        <dbReference type="ARBA" id="ARBA00023136"/>
    </source>
</evidence>
<dbReference type="RefSeq" id="WP_067997295.1">
    <property type="nucleotide sequence ID" value="NZ_QQBC01000008.1"/>
</dbReference>
<reference evidence="7 8" key="1">
    <citation type="submission" date="2018-07" db="EMBL/GenBank/DDBJ databases">
        <title>Genomic Encyclopedia of Type Strains, Phase IV (KMG-IV): sequencing the most valuable type-strain genomes for metagenomic binning, comparative biology and taxonomic classification.</title>
        <authorList>
            <person name="Goeker M."/>
        </authorList>
    </citation>
    <scope>NUCLEOTIDE SEQUENCE [LARGE SCALE GENOMIC DNA]</scope>
    <source>
        <strain evidence="7 8">DSM 44290</strain>
    </source>
</reference>
<dbReference type="STRING" id="1210086.GCA_001613105_02767"/>
<proteinExistence type="predicted"/>
<comment type="caution">
    <text evidence="7">The sequence shown here is derived from an EMBL/GenBank/DDBJ whole genome shotgun (WGS) entry which is preliminary data.</text>
</comment>
<keyword evidence="3 6" id="KW-0812">Transmembrane</keyword>
<protein>
    <submittedName>
        <fullName evidence="7">Membrane protein</fullName>
    </submittedName>
</protein>
<dbReference type="NCBIfam" id="TIGR00766">
    <property type="entry name" value="inner membrane protein YhjD"/>
    <property type="match status" value="1"/>
</dbReference>
<evidence type="ECO:0000313" key="7">
    <source>
        <dbReference type="EMBL" id="RDI64362.1"/>
    </source>
</evidence>
<feature type="transmembrane region" description="Helical" evidence="6">
    <location>
        <begin position="103"/>
        <end position="121"/>
    </location>
</feature>
<dbReference type="PANTHER" id="PTHR30213:SF1">
    <property type="entry name" value="INNER MEMBRANE PROTEIN YHJD"/>
    <property type="match status" value="1"/>
</dbReference>
<gene>
    <name evidence="7" type="ORF">DFR76_108194</name>
</gene>